<gene>
    <name evidence="2" type="ORF">LCGC14_2020890</name>
</gene>
<feature type="compositionally biased region" description="Basic and acidic residues" evidence="1">
    <location>
        <begin position="145"/>
        <end position="169"/>
    </location>
</feature>
<feature type="compositionally biased region" description="Basic residues" evidence="1">
    <location>
        <begin position="1"/>
        <end position="13"/>
    </location>
</feature>
<evidence type="ECO:0000313" key="2">
    <source>
        <dbReference type="EMBL" id="KKL78835.1"/>
    </source>
</evidence>
<feature type="compositionally biased region" description="Basic residues" evidence="1">
    <location>
        <begin position="81"/>
        <end position="96"/>
    </location>
</feature>
<accession>A0A0F9HAX5</accession>
<sequence>VHGRLQPRQHGGRRGADPFASEAGLPIGRRARRHGPVDPLGLSGGHQGGPARGVGDGHPPASGEHSQRGRGRLRPADLRALRRQAHADHRRRRNGRRNPPLPAGRRGKGHYGRQPQLRAGRPIGRKMERPGAALGQTVRGPHRSRPGDQHHRCRGADRDIATVRTDRSRPARSAASAGVMVVLSRRAASLAIDPRRVFRHFRAERKITGRRT</sequence>
<reference evidence="2" key="1">
    <citation type="journal article" date="2015" name="Nature">
        <title>Complex archaea that bridge the gap between prokaryotes and eukaryotes.</title>
        <authorList>
            <person name="Spang A."/>
            <person name="Saw J.H."/>
            <person name="Jorgensen S.L."/>
            <person name="Zaremba-Niedzwiedzka K."/>
            <person name="Martijn J."/>
            <person name="Lind A.E."/>
            <person name="van Eijk R."/>
            <person name="Schleper C."/>
            <person name="Guy L."/>
            <person name="Ettema T.J."/>
        </authorList>
    </citation>
    <scope>NUCLEOTIDE SEQUENCE</scope>
</reference>
<comment type="caution">
    <text evidence="2">The sequence shown here is derived from an EMBL/GenBank/DDBJ whole genome shotgun (WGS) entry which is preliminary data.</text>
</comment>
<dbReference type="EMBL" id="LAZR01023340">
    <property type="protein sequence ID" value="KKL78835.1"/>
    <property type="molecule type" value="Genomic_DNA"/>
</dbReference>
<organism evidence="2">
    <name type="scientific">marine sediment metagenome</name>
    <dbReference type="NCBI Taxonomy" id="412755"/>
    <lineage>
        <taxon>unclassified sequences</taxon>
        <taxon>metagenomes</taxon>
        <taxon>ecological metagenomes</taxon>
    </lineage>
</organism>
<feature type="region of interest" description="Disordered" evidence="1">
    <location>
        <begin position="1"/>
        <end position="174"/>
    </location>
</feature>
<dbReference type="AlphaFoldDB" id="A0A0F9HAX5"/>
<evidence type="ECO:0000256" key="1">
    <source>
        <dbReference type="SAM" id="MobiDB-lite"/>
    </source>
</evidence>
<feature type="compositionally biased region" description="Gly residues" evidence="1">
    <location>
        <begin position="42"/>
        <end position="56"/>
    </location>
</feature>
<name>A0A0F9HAX5_9ZZZZ</name>
<proteinExistence type="predicted"/>
<feature type="non-terminal residue" evidence="2">
    <location>
        <position position="1"/>
    </location>
</feature>
<protein>
    <submittedName>
        <fullName evidence="2">Uncharacterized protein</fullName>
    </submittedName>
</protein>